<keyword evidence="1" id="KW-1133">Transmembrane helix</keyword>
<reference evidence="2 3" key="1">
    <citation type="submission" date="2021-08" db="EMBL/GenBank/DDBJ databases">
        <title>The highly contiguous genome resource for Trichoderma semiorbis FJ059, a fungal antagonistic to plant pathogens.</title>
        <authorList>
            <person name="Liu T."/>
        </authorList>
    </citation>
    <scope>NUCLEOTIDE SEQUENCE [LARGE SCALE GENOMIC DNA]</scope>
    <source>
        <strain evidence="2 3">FJ059</strain>
    </source>
</reference>
<feature type="transmembrane region" description="Helical" evidence="1">
    <location>
        <begin position="33"/>
        <end position="57"/>
    </location>
</feature>
<keyword evidence="3" id="KW-1185">Reference proteome</keyword>
<evidence type="ECO:0000313" key="2">
    <source>
        <dbReference type="EMBL" id="KAH0522920.1"/>
    </source>
</evidence>
<dbReference type="AlphaFoldDB" id="A0A9P8KM39"/>
<dbReference type="EMBL" id="JAIMJC010000007">
    <property type="protein sequence ID" value="KAH0522920.1"/>
    <property type="molecule type" value="Genomic_DNA"/>
</dbReference>
<keyword evidence="1" id="KW-0812">Transmembrane</keyword>
<dbReference type="Proteomes" id="UP000826573">
    <property type="component" value="Unassembled WGS sequence"/>
</dbReference>
<accession>A0A9P8KM39</accession>
<gene>
    <name evidence="2" type="ORF">TsFJ059_006702</name>
</gene>
<evidence type="ECO:0000256" key="1">
    <source>
        <dbReference type="SAM" id="Phobius"/>
    </source>
</evidence>
<proteinExistence type="predicted"/>
<comment type="caution">
    <text evidence="2">The sequence shown here is derived from an EMBL/GenBank/DDBJ whole genome shotgun (WGS) entry which is preliminary data.</text>
</comment>
<name>A0A9P8KM39_9HYPO</name>
<evidence type="ECO:0000313" key="3">
    <source>
        <dbReference type="Proteomes" id="UP000826573"/>
    </source>
</evidence>
<organism evidence="2 3">
    <name type="scientific">Trichoderma semiorbis</name>
    <dbReference type="NCBI Taxonomy" id="1491008"/>
    <lineage>
        <taxon>Eukaryota</taxon>
        <taxon>Fungi</taxon>
        <taxon>Dikarya</taxon>
        <taxon>Ascomycota</taxon>
        <taxon>Pezizomycotina</taxon>
        <taxon>Sordariomycetes</taxon>
        <taxon>Hypocreomycetidae</taxon>
        <taxon>Hypocreales</taxon>
        <taxon>Hypocreaceae</taxon>
        <taxon>Trichoderma</taxon>
    </lineage>
</organism>
<sequence length="70" mass="8238">MVCLILVYLQSPKLKQNYSQTIHHQYLVTKTNILLSLTYFTNSTALISFVKLLRLFISQIGNMLKMQKFR</sequence>
<keyword evidence="1" id="KW-0472">Membrane</keyword>
<protein>
    <submittedName>
        <fullName evidence="2">Uncharacterized protein</fullName>
    </submittedName>
</protein>